<reference evidence="1 2" key="1">
    <citation type="journal article" date="2019" name="Commun. Biol.">
        <title>The bagworm genome reveals a unique fibroin gene that provides high tensile strength.</title>
        <authorList>
            <person name="Kono N."/>
            <person name="Nakamura H."/>
            <person name="Ohtoshi R."/>
            <person name="Tomita M."/>
            <person name="Numata K."/>
            <person name="Arakawa K."/>
        </authorList>
    </citation>
    <scope>NUCLEOTIDE SEQUENCE [LARGE SCALE GENOMIC DNA]</scope>
</reference>
<comment type="caution">
    <text evidence="1">The sequence shown here is derived from an EMBL/GenBank/DDBJ whole genome shotgun (WGS) entry which is preliminary data.</text>
</comment>
<sequence>MARRFECRRSGHAKLDLNESISRRADAIFYFHAPADAASFLYSRHYYFNLIYSFVSHTDLYLKTGQFSVPKPFSGTPGLSTEKRGGPVQNGTYGHFYHPLSLTGPLPRLDIQIGPNSC</sequence>
<keyword evidence="2" id="KW-1185">Reference proteome</keyword>
<evidence type="ECO:0000313" key="2">
    <source>
        <dbReference type="Proteomes" id="UP000299102"/>
    </source>
</evidence>
<name>A0A4C1X8H5_EUMVA</name>
<proteinExistence type="predicted"/>
<dbReference type="AlphaFoldDB" id="A0A4C1X8H5"/>
<dbReference type="EMBL" id="BGZK01000755">
    <property type="protein sequence ID" value="GBP59192.1"/>
    <property type="molecule type" value="Genomic_DNA"/>
</dbReference>
<organism evidence="1 2">
    <name type="scientific">Eumeta variegata</name>
    <name type="common">Bagworm moth</name>
    <name type="synonym">Eumeta japonica</name>
    <dbReference type="NCBI Taxonomy" id="151549"/>
    <lineage>
        <taxon>Eukaryota</taxon>
        <taxon>Metazoa</taxon>
        <taxon>Ecdysozoa</taxon>
        <taxon>Arthropoda</taxon>
        <taxon>Hexapoda</taxon>
        <taxon>Insecta</taxon>
        <taxon>Pterygota</taxon>
        <taxon>Neoptera</taxon>
        <taxon>Endopterygota</taxon>
        <taxon>Lepidoptera</taxon>
        <taxon>Glossata</taxon>
        <taxon>Ditrysia</taxon>
        <taxon>Tineoidea</taxon>
        <taxon>Psychidae</taxon>
        <taxon>Oiketicinae</taxon>
        <taxon>Eumeta</taxon>
    </lineage>
</organism>
<protein>
    <submittedName>
        <fullName evidence="1">Uncharacterized protein</fullName>
    </submittedName>
</protein>
<accession>A0A4C1X8H5</accession>
<dbReference type="Proteomes" id="UP000299102">
    <property type="component" value="Unassembled WGS sequence"/>
</dbReference>
<gene>
    <name evidence="1" type="ORF">EVAR_54626_1</name>
</gene>
<evidence type="ECO:0000313" key="1">
    <source>
        <dbReference type="EMBL" id="GBP59192.1"/>
    </source>
</evidence>